<sequence length="76" mass="8485">MQEASAYRQEVSLRHAPPEVETTSAGFLHANIELIRKAQIVVANLDPFRGPDPDRGTAFELGYAHQLSKKHLRESS</sequence>
<dbReference type="RefSeq" id="WP_167682722.1">
    <property type="nucleotide sequence ID" value="NZ_JAATWB010000013.1"/>
</dbReference>
<dbReference type="Pfam" id="PF05014">
    <property type="entry name" value="Nuc_deoxyrib_tr"/>
    <property type="match status" value="1"/>
</dbReference>
<reference evidence="2" key="1">
    <citation type="submission" date="2020-03" db="EMBL/GenBank/DDBJ databases">
        <title>Whole-genome sequence of the purple nonsulfur bacterium Rhodocyclus tenuis DSM112.</title>
        <authorList>
            <person name="Kyndt J.A."/>
            <person name="Meyer T.E."/>
        </authorList>
    </citation>
    <scope>NUCLEOTIDE SEQUENCE [LARGE SCALE GENOMIC DNA]</scope>
    <source>
        <strain evidence="2">DSM 112</strain>
    </source>
</reference>
<comment type="caution">
    <text evidence="1">The sequence shown here is derived from an EMBL/GenBank/DDBJ whole genome shotgun (WGS) entry which is preliminary data.</text>
</comment>
<evidence type="ECO:0000313" key="1">
    <source>
        <dbReference type="EMBL" id="NJA90146.1"/>
    </source>
</evidence>
<dbReference type="InterPro" id="IPR007710">
    <property type="entry name" value="Nucleoside_deoxyribTrfase"/>
</dbReference>
<dbReference type="EMBL" id="JAATWB010000013">
    <property type="protein sequence ID" value="NJA90146.1"/>
    <property type="molecule type" value="Genomic_DNA"/>
</dbReference>
<gene>
    <name evidence="1" type="ORF">HCX48_13075</name>
</gene>
<dbReference type="SUPFAM" id="SSF52309">
    <property type="entry name" value="N-(deoxy)ribosyltransferase-like"/>
    <property type="match status" value="1"/>
</dbReference>
<keyword evidence="2" id="KW-1185">Reference proteome</keyword>
<dbReference type="Gene3D" id="3.40.50.450">
    <property type="match status" value="1"/>
</dbReference>
<accession>A0ABX0WK98</accession>
<proteinExistence type="predicted"/>
<organism evidence="1 2">
    <name type="scientific">Rhodocyclus gracilis</name>
    <dbReference type="NCBI Taxonomy" id="2929842"/>
    <lineage>
        <taxon>Bacteria</taxon>
        <taxon>Pseudomonadati</taxon>
        <taxon>Pseudomonadota</taxon>
        <taxon>Betaproteobacteria</taxon>
        <taxon>Rhodocyclales</taxon>
        <taxon>Rhodocyclaceae</taxon>
        <taxon>Rhodocyclus</taxon>
    </lineage>
</organism>
<evidence type="ECO:0000313" key="2">
    <source>
        <dbReference type="Proteomes" id="UP000720344"/>
    </source>
</evidence>
<dbReference type="Proteomes" id="UP000720344">
    <property type="component" value="Unassembled WGS sequence"/>
</dbReference>
<name>A0ABX0WK98_9RHOO</name>
<protein>
    <submittedName>
        <fullName evidence="1">Uncharacterized protein</fullName>
    </submittedName>
</protein>